<dbReference type="Proteomes" id="UP000264002">
    <property type="component" value="Unassembled WGS sequence"/>
</dbReference>
<feature type="binding site" evidence="1">
    <location>
        <position position="317"/>
    </location>
    <ligand>
        <name>a divalent metal cation</name>
        <dbReference type="ChEBI" id="CHEBI:60240"/>
    </ligand>
</feature>
<name>A0A372MIH3_9SPIR</name>
<evidence type="ECO:0000256" key="1">
    <source>
        <dbReference type="HAMAP-Rule" id="MF_02243"/>
    </source>
</evidence>
<keyword evidence="1" id="KW-0413">Isomerase</keyword>
<feature type="binding site" evidence="1">
    <location>
        <position position="349"/>
    </location>
    <ligand>
        <name>a divalent metal cation</name>
        <dbReference type="ChEBI" id="CHEBI:60240"/>
    </ligand>
</feature>
<feature type="binding site" evidence="1">
    <location>
        <position position="167"/>
    </location>
    <ligand>
        <name>a divalent metal cation</name>
        <dbReference type="ChEBI" id="CHEBI:60240"/>
    </ligand>
</feature>
<feature type="active site" description="Proton donor" evidence="1">
    <location>
        <position position="275"/>
    </location>
</feature>
<comment type="cofactor">
    <cofactor evidence="1">
        <name>a divalent metal cation</name>
        <dbReference type="ChEBI" id="CHEBI:60240"/>
    </cofactor>
</comment>
<organism evidence="2 3">
    <name type="scientific">Sphaerochaeta halotolerans</name>
    <dbReference type="NCBI Taxonomy" id="2293840"/>
    <lineage>
        <taxon>Bacteria</taxon>
        <taxon>Pseudomonadati</taxon>
        <taxon>Spirochaetota</taxon>
        <taxon>Spirochaetia</taxon>
        <taxon>Spirochaetales</taxon>
        <taxon>Sphaerochaetaceae</taxon>
        <taxon>Sphaerochaeta</taxon>
    </lineage>
</organism>
<dbReference type="RefSeq" id="WP_117329492.1">
    <property type="nucleotide sequence ID" value="NZ_QUWK01000003.1"/>
</dbReference>
<sequence>MEIYEERTVDIQQLERRLKCKVSLYEQSLTNLGSCTIAMIKAGEQRYLVAVGSGPIFDELDGEAEDECKVCPLSHENRLVLNTYLPYTHPVANTTKRPSIGLGDRLGEATPGHIWALEGTSVFPIFAQQSIRELNFTDRTFKDVIDAASYAVFQEGYTYGFGADGDHLKKSEEIKQALEDGATMITLDSSEQIDPTIQNLDEGQLQARYEALDREIRELYEGLYAEQEFPVGTSTLKLDLPTLKRDILTYHKALDFIQIIYEQHILPSEHPIDFEISIDETDTPTDPKSHLFIAKELKRRHVLISTLAPRFVGEFQKGIDYIGDTAEFERQLVLHAAIAKQYRYRLSIHSGSDKFSIFPILAKTIKGSFHVKTAGTNWLEAVRLVAEKEPSLYRKMHSHALKRFGDAKAFYHVTTDIEKIKNLDTMKDEDLPSYLNDDNARQLLHITYGYLLEDTDETGKKLFKDAFFSLLSREEEHYKQLLDAHISRHLSLLGFKK</sequence>
<protein>
    <recommendedName>
        <fullName evidence="1">Tagaturonate/fructuronate epimerase</fullName>
        <shortName evidence="1">D-TagA/D-FruA epimerase</shortName>
        <ecNumber evidence="1">5.1.2.7</ecNumber>
    </recommendedName>
</protein>
<comment type="function">
    <text evidence="1">Catalyzes the epimerization of D-tagaturonate (D-TagA) to D-fructuronate (D-FruA).</text>
</comment>
<feature type="active site" description="Proton acceptor" evidence="1">
    <location>
        <position position="166"/>
    </location>
</feature>
<gene>
    <name evidence="1" type="primary">uxaE</name>
    <name evidence="2" type="ORF">DYP60_03465</name>
</gene>
<evidence type="ECO:0000313" key="2">
    <source>
        <dbReference type="EMBL" id="RFU95544.1"/>
    </source>
</evidence>
<reference evidence="2 3" key="2">
    <citation type="submission" date="2018-09" db="EMBL/GenBank/DDBJ databases">
        <title>Genome of Sphaerochaeta halotolerans strain 4-11.</title>
        <authorList>
            <person name="Nazina T.N."/>
            <person name="Sokolova D.S."/>
        </authorList>
    </citation>
    <scope>NUCLEOTIDE SEQUENCE [LARGE SCALE GENOMIC DNA]</scope>
    <source>
        <strain evidence="2 3">4-11</strain>
    </source>
</reference>
<dbReference type="Pfam" id="PF16257">
    <property type="entry name" value="UxaE"/>
    <property type="match status" value="1"/>
</dbReference>
<reference evidence="3" key="1">
    <citation type="submission" date="2018-08" db="EMBL/GenBank/DDBJ databases">
        <authorList>
            <person name="Grouzdev D.S."/>
            <person name="Krutkina M.S."/>
        </authorList>
    </citation>
    <scope>NUCLEOTIDE SEQUENCE [LARGE SCALE GENOMIC DNA]</scope>
    <source>
        <strain evidence="3">4-11</strain>
    </source>
</reference>
<accession>A0A372MIH3</accession>
<dbReference type="GO" id="GO:0046872">
    <property type="term" value="F:metal ion binding"/>
    <property type="evidence" value="ECO:0007669"/>
    <property type="project" value="UniProtKB-UniRule"/>
</dbReference>
<keyword evidence="3" id="KW-1185">Reference proteome</keyword>
<dbReference type="EMBL" id="QUWK01000003">
    <property type="protein sequence ID" value="RFU95544.1"/>
    <property type="molecule type" value="Genomic_DNA"/>
</dbReference>
<comment type="catalytic activity">
    <reaction evidence="1">
        <text>keto-D-tagaturonate = keto-D-fructuronate</text>
        <dbReference type="Rhea" id="RHEA:51656"/>
        <dbReference type="ChEBI" id="CHEBI:17886"/>
        <dbReference type="ChEBI" id="CHEBI:59881"/>
        <dbReference type="EC" id="5.1.2.7"/>
    </reaction>
</comment>
<comment type="caution">
    <text evidence="2">The sequence shown here is derived from an EMBL/GenBank/DDBJ whole genome shotgun (WGS) entry which is preliminary data.</text>
</comment>
<keyword evidence="1" id="KW-0479">Metal-binding</keyword>
<dbReference type="EC" id="5.1.2.7" evidence="1"/>
<comment type="similarity">
    <text evidence="1">Belongs to the UxaE family.</text>
</comment>
<dbReference type="GO" id="GO:0016856">
    <property type="term" value="F:racemase and epimerase activity, acting on hydroxy acids and derivatives"/>
    <property type="evidence" value="ECO:0007669"/>
    <property type="project" value="UniProtKB-UniRule"/>
</dbReference>
<dbReference type="HAMAP" id="MF_02243">
    <property type="entry name" value="UxaE"/>
    <property type="match status" value="1"/>
</dbReference>
<dbReference type="AlphaFoldDB" id="A0A372MIH3"/>
<dbReference type="InterPro" id="IPR032586">
    <property type="entry name" value="UxaE"/>
</dbReference>
<proteinExistence type="inferred from homology"/>
<evidence type="ECO:0000313" key="3">
    <source>
        <dbReference type="Proteomes" id="UP000264002"/>
    </source>
</evidence>